<dbReference type="AlphaFoldDB" id="A0A1I5WJW7"/>
<dbReference type="STRING" id="1465490.SAMN05444277_106233"/>
<dbReference type="OrthoDB" id="333971at2"/>
<organism evidence="2 3">
    <name type="scientific">Parafilimonas terrae</name>
    <dbReference type="NCBI Taxonomy" id="1465490"/>
    <lineage>
        <taxon>Bacteria</taxon>
        <taxon>Pseudomonadati</taxon>
        <taxon>Bacteroidota</taxon>
        <taxon>Chitinophagia</taxon>
        <taxon>Chitinophagales</taxon>
        <taxon>Chitinophagaceae</taxon>
        <taxon>Parafilimonas</taxon>
    </lineage>
</organism>
<name>A0A1I5WJW7_9BACT</name>
<gene>
    <name evidence="2" type="ORF">SAMN05444277_106233</name>
</gene>
<dbReference type="Gene3D" id="2.40.160.50">
    <property type="entry name" value="membrane protein fhac: a member of the omp85/tpsb transporter family"/>
    <property type="match status" value="1"/>
</dbReference>
<dbReference type="EMBL" id="FOXQ01000006">
    <property type="protein sequence ID" value="SFQ19848.1"/>
    <property type="molecule type" value="Genomic_DNA"/>
</dbReference>
<accession>A0A1I5WJW7</accession>
<reference evidence="2 3" key="1">
    <citation type="submission" date="2016-10" db="EMBL/GenBank/DDBJ databases">
        <authorList>
            <person name="de Groot N.N."/>
        </authorList>
    </citation>
    <scope>NUCLEOTIDE SEQUENCE [LARGE SCALE GENOMIC DNA]</scope>
    <source>
        <strain evidence="2 3">DSM 28286</strain>
    </source>
</reference>
<dbReference type="RefSeq" id="WP_090658629.1">
    <property type="nucleotide sequence ID" value="NZ_FOXQ01000006.1"/>
</dbReference>
<keyword evidence="1" id="KW-0732">Signal</keyword>
<evidence type="ECO:0000256" key="1">
    <source>
        <dbReference type="SAM" id="SignalP"/>
    </source>
</evidence>
<evidence type="ECO:0000313" key="3">
    <source>
        <dbReference type="Proteomes" id="UP000199031"/>
    </source>
</evidence>
<keyword evidence="3" id="KW-1185">Reference proteome</keyword>
<feature type="signal peptide" evidence="1">
    <location>
        <begin position="1"/>
        <end position="23"/>
    </location>
</feature>
<evidence type="ECO:0000313" key="2">
    <source>
        <dbReference type="EMBL" id="SFQ19848.1"/>
    </source>
</evidence>
<evidence type="ECO:0008006" key="4">
    <source>
        <dbReference type="Google" id="ProtNLM"/>
    </source>
</evidence>
<sequence length="842" mass="96126">MRKFYLFFPQFLICLAACHPAIAQTTVDTAGHHQKIIPGPEYEAGSFKRWLWGNNYRDEWTMPATIRVLNLDSTAANFKILSAGIKNNLLNLHVQDAAGKEYLIRPVDKNLGKILPELFRKTFVEQRLTDGGSASNPYAGAPVPILAKAADIYSANISYRYVPSQPLLGEYNNTFGNKFFVFEELVPGNFESYITTTVLLDTLNSNANITIDEKALIKARLFDMFLNDWNRPEQNWLWGKTISGDKTVYIPLPVNRDQALSNYDGLLFGAGLGIGRLNYFQKFKNNIPSVKFINQREKDIDRRLLNQTSLEDWISIAKDLQQSLADDVIEDAVKQFPPEMYAATGNEITAKLKERRRHIVEWANEYYHFISKEVQVTGSENNDRFDVQRINNNEVRLQVFEADNNSPYYAKTFKSSETKEIRLFGLNGNDSYRIWGEGKNNISIKISDGLNNDSVIDISALSKKNNNITVYAKDGIKTNEANSIHISNDTMYRSYHYDWFRYNRRGISPIIFFTLEDRLFAGLSYNILSNKWDKRPFASAQNLSLHYSIMENAPSITYKALFPKLILKSNLSLLANYDHVRWQFYYGLGNKTTHEGIRKLKYYTTRTRQWIFRPQLTKYFGNNSISAFASVQGIKVINDTARFIAKPGMNTTNFKWQTYAGGGLSYSYELLNDAIVPTKGFYINASAMGEQNVNDRSSHYIKYGGNVYVYIPLVSKFSLNIRAGVSTVTGNPEFYQYPSIGGVIFRGVPADRFRGKTAFYNTNDLRFISPFHSWFFNGKAGFLIFCDDGRVWLSGEKSNTLHIAYGAGLIVAPFNLIYLDATFGFYKNENTLQVRATFPLVK</sequence>
<dbReference type="Proteomes" id="UP000199031">
    <property type="component" value="Unassembled WGS sequence"/>
</dbReference>
<protein>
    <recommendedName>
        <fullName evidence="4">Surface antigen</fullName>
    </recommendedName>
</protein>
<proteinExistence type="predicted"/>
<feature type="chain" id="PRO_5011510617" description="Surface antigen" evidence="1">
    <location>
        <begin position="24"/>
        <end position="842"/>
    </location>
</feature>